<evidence type="ECO:0000313" key="3">
    <source>
        <dbReference type="Proteomes" id="UP001316803"/>
    </source>
</evidence>
<dbReference type="AlphaFoldDB" id="A0AAN8IJ78"/>
<gene>
    <name evidence="2" type="ORF">OHC33_009067</name>
</gene>
<dbReference type="GO" id="GO:0004029">
    <property type="term" value="F:aldehyde dehydrogenase (NAD+) activity"/>
    <property type="evidence" value="ECO:0007669"/>
    <property type="project" value="TreeGrafter"/>
</dbReference>
<dbReference type="InterPro" id="IPR036291">
    <property type="entry name" value="NAD(P)-bd_dom_sf"/>
</dbReference>
<dbReference type="GO" id="GO:0005737">
    <property type="term" value="C:cytoplasm"/>
    <property type="evidence" value="ECO:0007669"/>
    <property type="project" value="TreeGrafter"/>
</dbReference>
<dbReference type="InterPro" id="IPR001509">
    <property type="entry name" value="Epimerase_deHydtase"/>
</dbReference>
<organism evidence="2 3">
    <name type="scientific">Knufia fluminis</name>
    <dbReference type="NCBI Taxonomy" id="191047"/>
    <lineage>
        <taxon>Eukaryota</taxon>
        <taxon>Fungi</taxon>
        <taxon>Dikarya</taxon>
        <taxon>Ascomycota</taxon>
        <taxon>Pezizomycotina</taxon>
        <taxon>Eurotiomycetes</taxon>
        <taxon>Chaetothyriomycetidae</taxon>
        <taxon>Chaetothyriales</taxon>
        <taxon>Trichomeriaceae</taxon>
        <taxon>Knufia</taxon>
    </lineage>
</organism>
<evidence type="ECO:0000313" key="2">
    <source>
        <dbReference type="EMBL" id="KAK5949882.1"/>
    </source>
</evidence>
<feature type="domain" description="NAD-dependent epimerase/dehydratase" evidence="1">
    <location>
        <begin position="11"/>
        <end position="228"/>
    </location>
</feature>
<dbReference type="Proteomes" id="UP001316803">
    <property type="component" value="Unassembled WGS sequence"/>
</dbReference>
<dbReference type="SUPFAM" id="SSF51735">
    <property type="entry name" value="NAD(P)-binding Rossmann-fold domains"/>
    <property type="match status" value="1"/>
</dbReference>
<dbReference type="Pfam" id="PF01370">
    <property type="entry name" value="Epimerase"/>
    <property type="match status" value="1"/>
</dbReference>
<dbReference type="PANTHER" id="PTHR48079:SF6">
    <property type="entry name" value="NAD(P)-BINDING DOMAIN-CONTAINING PROTEIN-RELATED"/>
    <property type="match status" value="1"/>
</dbReference>
<accession>A0AAN8IJ78</accession>
<name>A0AAN8IJ78_9EURO</name>
<protein>
    <recommendedName>
        <fullName evidence="1">NAD-dependent epimerase/dehydratase domain-containing protein</fullName>
    </recommendedName>
</protein>
<sequence length="346" mass="37893">MSSGKKVFIVGPGFIGWNVLDILIEQGYTVTGLVRRDEHAEGIKKSGATPVMGSLDDKELITKQTAEHDIVFHTATADHVPSAVAILDGVKQRASKGLNTIYIHTSGTSVLDDGAKGGEKSEKIYHDDKREEIDSVPDSAPHREIDLTIVKAQKELGAQAKIAIMIPPLIYGFNPKHKRLSIQIPTLTRFALKHGFAAHVGTGAPLWSNIHVIDLARAYVVLMHHMEDTSAASLLENPYYFCECTGDNEPSWQEMATVIGSGLHEAGKIKDPKPRTLPEDLYGDVLGDFTDAVVGMNSRSRANRLRALGWKPVEKDWRKSYLEDELPEIVKEEGGSFSGYKGVVAS</sequence>
<dbReference type="EMBL" id="JAKLMC020000031">
    <property type="protein sequence ID" value="KAK5949882.1"/>
    <property type="molecule type" value="Genomic_DNA"/>
</dbReference>
<reference evidence="2 3" key="1">
    <citation type="submission" date="2022-12" db="EMBL/GenBank/DDBJ databases">
        <title>Genomic features and morphological characterization of a novel Knufia sp. strain isolated from spacecraft assembly facility.</title>
        <authorList>
            <person name="Teixeira M."/>
            <person name="Chander A.M."/>
            <person name="Stajich J.E."/>
            <person name="Venkateswaran K."/>
        </authorList>
    </citation>
    <scope>NUCLEOTIDE SEQUENCE [LARGE SCALE GENOMIC DNA]</scope>
    <source>
        <strain evidence="2 3">FJI-L2-BK-P2</strain>
    </source>
</reference>
<dbReference type="Gene3D" id="3.40.50.720">
    <property type="entry name" value="NAD(P)-binding Rossmann-like Domain"/>
    <property type="match status" value="1"/>
</dbReference>
<dbReference type="PANTHER" id="PTHR48079">
    <property type="entry name" value="PROTEIN YEEZ"/>
    <property type="match status" value="1"/>
</dbReference>
<proteinExistence type="predicted"/>
<comment type="caution">
    <text evidence="2">The sequence shown here is derived from an EMBL/GenBank/DDBJ whole genome shotgun (WGS) entry which is preliminary data.</text>
</comment>
<keyword evidence="3" id="KW-1185">Reference proteome</keyword>
<evidence type="ECO:0000259" key="1">
    <source>
        <dbReference type="Pfam" id="PF01370"/>
    </source>
</evidence>
<dbReference type="InterPro" id="IPR051783">
    <property type="entry name" value="NAD(P)-dependent_oxidoreduct"/>
</dbReference>